<feature type="binding site" evidence="6">
    <location>
        <position position="131"/>
    </location>
    <ligand>
        <name>Mg(2+)</name>
        <dbReference type="ChEBI" id="CHEBI:18420"/>
        <label>1</label>
        <note>catalytic</note>
    </ligand>
</feature>
<dbReference type="CDD" id="cd01639">
    <property type="entry name" value="IMPase"/>
    <property type="match status" value="1"/>
</dbReference>
<gene>
    <name evidence="8" type="ORF">PPYR1160_LOCUS7372</name>
</gene>
<dbReference type="Gene3D" id="3.40.190.80">
    <property type="match status" value="1"/>
</dbReference>
<proteinExistence type="inferred from homology"/>
<evidence type="ECO:0000256" key="7">
    <source>
        <dbReference type="RuleBase" id="RU364068"/>
    </source>
</evidence>
<dbReference type="GO" id="GO:0046872">
    <property type="term" value="F:metal ion binding"/>
    <property type="evidence" value="ECO:0007669"/>
    <property type="project" value="UniProtKB-KW"/>
</dbReference>
<comment type="cofactor">
    <cofactor evidence="2 6 7">
        <name>Mg(2+)</name>
        <dbReference type="ChEBI" id="CHEBI:18420"/>
    </cofactor>
</comment>
<evidence type="ECO:0000256" key="4">
    <source>
        <dbReference type="ARBA" id="ARBA00022723"/>
    </source>
</evidence>
<feature type="binding site" evidence="6">
    <location>
        <position position="129"/>
    </location>
    <ligand>
        <name>Mg(2+)</name>
        <dbReference type="ChEBI" id="CHEBI:18420"/>
        <label>1</label>
        <note>catalytic</note>
    </ligand>
</feature>
<dbReference type="GO" id="GO:0007165">
    <property type="term" value="P:signal transduction"/>
    <property type="evidence" value="ECO:0007669"/>
    <property type="project" value="TreeGrafter"/>
</dbReference>
<dbReference type="Pfam" id="PF00459">
    <property type="entry name" value="Inositol_P"/>
    <property type="match status" value="1"/>
</dbReference>
<sequence>MHLKPSAGIAALAAFGLLAAATATLWRRRRRSRLPSALRAVGALQEELEAAVELAELAGARLNAAISETKRIASKGVADIVTETDKANEELIFEGLRRRFPADAFIGEESSSGGVSAANLGPNKTWIVDPIDGTTNFVAGLPLTCVSIGLCVGGRPVLGVVFNPCMDEMYIGVRGHGAYLNGQRLKVSDTTRLDEAVVIQEYGYEREDGILALMSTSAALLGNKVRALRQFGSGCLDICWVAAGRCDAVYAGVAHEGLCKGWMPWDYCAGVVIGEEAGAVFKKFDGTDFDIFYRKDFLCCTPGVLDELRGVLNQAAS</sequence>
<keyword evidence="4 6" id="KW-0479">Metal-binding</keyword>
<keyword evidence="5 6" id="KW-0460">Magnesium</keyword>
<protein>
    <recommendedName>
        <fullName evidence="7">Inositol-1-monophosphatase</fullName>
        <ecNumber evidence="7">3.1.3.25</ecNumber>
    </recommendedName>
</protein>
<dbReference type="Gene3D" id="3.30.540.10">
    <property type="entry name" value="Fructose-1,6-Bisphosphatase, subunit A, domain 1"/>
    <property type="match status" value="1"/>
</dbReference>
<feature type="binding site" evidence="6">
    <location>
        <position position="266"/>
    </location>
    <ligand>
        <name>Mg(2+)</name>
        <dbReference type="ChEBI" id="CHEBI:18420"/>
        <label>1</label>
        <note>catalytic</note>
    </ligand>
</feature>
<comment type="similarity">
    <text evidence="3 7">Belongs to the inositol monophosphatase superfamily.</text>
</comment>
<evidence type="ECO:0000313" key="8">
    <source>
        <dbReference type="EMBL" id="CAD8257871.1"/>
    </source>
</evidence>
<evidence type="ECO:0000256" key="6">
    <source>
        <dbReference type="PIRSR" id="PIRSR600760-2"/>
    </source>
</evidence>
<comment type="pathway">
    <text evidence="7">Polyol metabolism; myo-inositol biosynthesis; myo-inositol from D-glucose 6-phosphate: step 2/2.</text>
</comment>
<dbReference type="UniPathway" id="UPA00823">
    <property type="reaction ID" value="UER00788"/>
</dbReference>
<dbReference type="PANTHER" id="PTHR20854">
    <property type="entry name" value="INOSITOL MONOPHOSPHATASE"/>
    <property type="match status" value="1"/>
</dbReference>
<dbReference type="EC" id="3.1.3.25" evidence="7"/>
<dbReference type="SUPFAM" id="SSF56655">
    <property type="entry name" value="Carbohydrate phosphatase"/>
    <property type="match status" value="1"/>
</dbReference>
<dbReference type="PANTHER" id="PTHR20854:SF4">
    <property type="entry name" value="INOSITOL-1-MONOPHOSPHATASE-RELATED"/>
    <property type="match status" value="1"/>
</dbReference>
<dbReference type="AlphaFoldDB" id="A0A7R9U8Z7"/>
<feature type="binding site" evidence="6">
    <location>
        <position position="108"/>
    </location>
    <ligand>
        <name>Mg(2+)</name>
        <dbReference type="ChEBI" id="CHEBI:18420"/>
        <label>1</label>
        <note>catalytic</note>
    </ligand>
</feature>
<evidence type="ECO:0000256" key="5">
    <source>
        <dbReference type="ARBA" id="ARBA00022842"/>
    </source>
</evidence>
<evidence type="ECO:0000256" key="2">
    <source>
        <dbReference type="ARBA" id="ARBA00001946"/>
    </source>
</evidence>
<dbReference type="EMBL" id="HBEA01009584">
    <property type="protein sequence ID" value="CAD8257871.1"/>
    <property type="molecule type" value="Transcribed_RNA"/>
</dbReference>
<organism evidence="8">
    <name type="scientific">Pinguiococcus pyrenoidosus</name>
    <dbReference type="NCBI Taxonomy" id="172671"/>
    <lineage>
        <taxon>Eukaryota</taxon>
        <taxon>Sar</taxon>
        <taxon>Stramenopiles</taxon>
        <taxon>Ochrophyta</taxon>
        <taxon>Pinguiophyceae</taxon>
        <taxon>Pinguiochrysidales</taxon>
        <taxon>Pinguiochrysidaceae</taxon>
        <taxon>Pinguiococcus</taxon>
    </lineage>
</organism>
<name>A0A7R9U8Z7_9STRA</name>
<feature type="binding site" evidence="6">
    <location>
        <position position="132"/>
    </location>
    <ligand>
        <name>Mg(2+)</name>
        <dbReference type="ChEBI" id="CHEBI:18420"/>
        <label>1</label>
        <note>catalytic</note>
    </ligand>
</feature>
<dbReference type="GO" id="GO:0006021">
    <property type="term" value="P:inositol biosynthetic process"/>
    <property type="evidence" value="ECO:0007669"/>
    <property type="project" value="UniProtKB-UniPathway"/>
</dbReference>
<dbReference type="GO" id="GO:0008934">
    <property type="term" value="F:inositol monophosphate 1-phosphatase activity"/>
    <property type="evidence" value="ECO:0007669"/>
    <property type="project" value="InterPro"/>
</dbReference>
<keyword evidence="7" id="KW-0378">Hydrolase</keyword>
<comment type="catalytic activity">
    <reaction evidence="1 7">
        <text>a myo-inositol phosphate + H2O = myo-inositol + phosphate</text>
        <dbReference type="Rhea" id="RHEA:24056"/>
        <dbReference type="ChEBI" id="CHEBI:15377"/>
        <dbReference type="ChEBI" id="CHEBI:17268"/>
        <dbReference type="ChEBI" id="CHEBI:43474"/>
        <dbReference type="ChEBI" id="CHEBI:84139"/>
        <dbReference type="EC" id="3.1.3.25"/>
    </reaction>
</comment>
<dbReference type="FunFam" id="3.30.540.10:FF:000004">
    <property type="entry name" value="Inositol-1-monophosphatase"/>
    <property type="match status" value="1"/>
</dbReference>
<evidence type="ECO:0000256" key="1">
    <source>
        <dbReference type="ARBA" id="ARBA00001033"/>
    </source>
</evidence>
<dbReference type="InterPro" id="IPR000760">
    <property type="entry name" value="Inositol_monophosphatase-like"/>
</dbReference>
<reference evidence="8" key="1">
    <citation type="submission" date="2021-01" db="EMBL/GenBank/DDBJ databases">
        <authorList>
            <person name="Corre E."/>
            <person name="Pelletier E."/>
            <person name="Niang G."/>
            <person name="Scheremetjew M."/>
            <person name="Finn R."/>
            <person name="Kale V."/>
            <person name="Holt S."/>
            <person name="Cochrane G."/>
            <person name="Meng A."/>
            <person name="Brown T."/>
            <person name="Cohen L."/>
        </authorList>
    </citation>
    <scope>NUCLEOTIDE SEQUENCE</scope>
    <source>
        <strain evidence="8">CCMP2078</strain>
    </source>
</reference>
<dbReference type="InterPro" id="IPR033942">
    <property type="entry name" value="IMPase"/>
</dbReference>
<dbReference type="PRINTS" id="PR00377">
    <property type="entry name" value="IMPHPHTASES"/>
</dbReference>
<evidence type="ECO:0000256" key="3">
    <source>
        <dbReference type="ARBA" id="ARBA00009759"/>
    </source>
</evidence>
<accession>A0A7R9U8Z7</accession>